<protein>
    <submittedName>
        <fullName evidence="1">Uncharacterized protein</fullName>
    </submittedName>
</protein>
<gene>
    <name evidence="1" type="ORF">N8T08_007655</name>
</gene>
<accession>A0ACC3BEK4</accession>
<organism evidence="1 2">
    <name type="scientific">Aspergillus melleus</name>
    <dbReference type="NCBI Taxonomy" id="138277"/>
    <lineage>
        <taxon>Eukaryota</taxon>
        <taxon>Fungi</taxon>
        <taxon>Dikarya</taxon>
        <taxon>Ascomycota</taxon>
        <taxon>Pezizomycotina</taxon>
        <taxon>Eurotiomycetes</taxon>
        <taxon>Eurotiomycetidae</taxon>
        <taxon>Eurotiales</taxon>
        <taxon>Aspergillaceae</taxon>
        <taxon>Aspergillus</taxon>
        <taxon>Aspergillus subgen. Circumdati</taxon>
    </lineage>
</organism>
<name>A0ACC3BEK4_9EURO</name>
<dbReference type="EMBL" id="JAOPJF010000005">
    <property type="protein sequence ID" value="KAK1148980.1"/>
    <property type="molecule type" value="Genomic_DNA"/>
</dbReference>
<comment type="caution">
    <text evidence="1">The sequence shown here is derived from an EMBL/GenBank/DDBJ whole genome shotgun (WGS) entry which is preliminary data.</text>
</comment>
<reference evidence="1 2" key="1">
    <citation type="journal article" date="2023" name="ACS Omega">
        <title>Identification of the Neoaspergillic Acid Biosynthesis Gene Cluster by Establishing an In Vitro CRISPR-Ribonucleoprotein Genetic System in Aspergillus melleus.</title>
        <authorList>
            <person name="Yuan B."/>
            <person name="Grau M.F."/>
            <person name="Murata R.M."/>
            <person name="Torok T."/>
            <person name="Venkateswaran K."/>
            <person name="Stajich J.E."/>
            <person name="Wang C.C.C."/>
        </authorList>
    </citation>
    <scope>NUCLEOTIDE SEQUENCE [LARGE SCALE GENOMIC DNA]</scope>
    <source>
        <strain evidence="1 2">IMV 1140</strain>
    </source>
</reference>
<proteinExistence type="predicted"/>
<sequence>MSTPVRFDHVLIELSTRDFEAPPSWLTDNFTILEGGTHAGGLTRNNLIPLPDTTYIELLNIITPPPPSHEARTRKYPGDFALTTLPPVTATENYKRLVSALEDTTPTLNDLNVTYKPPIPGGRKLQSGEDVKWEIVKAEVFSTEPEGTGRGTQYGPTAVPFFCHDVTDRKLRVPRVPGPGHPSGVVGLKAIEVVVPREEVEAFAELLSASGAHKMFQYS</sequence>
<evidence type="ECO:0000313" key="2">
    <source>
        <dbReference type="Proteomes" id="UP001177260"/>
    </source>
</evidence>
<keyword evidence="2" id="KW-1185">Reference proteome</keyword>
<dbReference type="Proteomes" id="UP001177260">
    <property type="component" value="Unassembled WGS sequence"/>
</dbReference>
<evidence type="ECO:0000313" key="1">
    <source>
        <dbReference type="EMBL" id="KAK1148980.1"/>
    </source>
</evidence>